<evidence type="ECO:0000313" key="3">
    <source>
        <dbReference type="Proteomes" id="UP001304300"/>
    </source>
</evidence>
<dbReference type="KEGG" id="puo:RZN69_11650"/>
<keyword evidence="3" id="KW-1185">Reference proteome</keyword>
<feature type="chain" id="PRO_5042834658" description="Secreted protein" evidence="1">
    <location>
        <begin position="26"/>
        <end position="235"/>
    </location>
</feature>
<dbReference type="RefSeq" id="WP_317831099.1">
    <property type="nucleotide sequence ID" value="NZ_CP136920.1"/>
</dbReference>
<protein>
    <recommendedName>
        <fullName evidence="4">Secreted protein</fullName>
    </recommendedName>
</protein>
<reference evidence="2 3" key="1">
    <citation type="submission" date="2023-10" db="EMBL/GenBank/DDBJ databases">
        <title>Rubellicoccus peritrichatus gen. nov., sp. nov., isolated from an algae of coral reef tank.</title>
        <authorList>
            <person name="Luo J."/>
        </authorList>
    </citation>
    <scope>NUCLEOTIDE SEQUENCE [LARGE SCALE GENOMIC DNA]</scope>
    <source>
        <strain evidence="2 3">CR14</strain>
    </source>
</reference>
<accession>A0AAQ3L9E9</accession>
<dbReference type="EMBL" id="CP136920">
    <property type="protein sequence ID" value="WOO39268.1"/>
    <property type="molecule type" value="Genomic_DNA"/>
</dbReference>
<evidence type="ECO:0000313" key="2">
    <source>
        <dbReference type="EMBL" id="WOO39268.1"/>
    </source>
</evidence>
<feature type="signal peptide" evidence="1">
    <location>
        <begin position="1"/>
        <end position="25"/>
    </location>
</feature>
<evidence type="ECO:0000256" key="1">
    <source>
        <dbReference type="SAM" id="SignalP"/>
    </source>
</evidence>
<organism evidence="2 3">
    <name type="scientific">Rubellicoccus peritrichatus</name>
    <dbReference type="NCBI Taxonomy" id="3080537"/>
    <lineage>
        <taxon>Bacteria</taxon>
        <taxon>Pseudomonadati</taxon>
        <taxon>Verrucomicrobiota</taxon>
        <taxon>Opitutia</taxon>
        <taxon>Puniceicoccales</taxon>
        <taxon>Cerasicoccaceae</taxon>
        <taxon>Rubellicoccus</taxon>
    </lineage>
</organism>
<dbReference type="Proteomes" id="UP001304300">
    <property type="component" value="Chromosome"/>
</dbReference>
<keyword evidence="1" id="KW-0732">Signal</keyword>
<sequence>MKHSPTKRISSLLFISCFATAMVNAQSQYEGTYYGELDEEVKNFGIVTQPREKTNDLTVTVDSAGNLTVTGISGVSGTVDSNGTVQFFENGFGFSTGTIVNRVLNANGSHEQNGGTRVNEYWIVATMNTPVSASFPDATQHPDNWNSTPWFGSFNGAGFPWIYHETLAWMYCQGSDDTTLWLYFAPLGWLATSETLYPWIYDQLMLTWLYYDTSTTNPQWFYNQNTNQWFSVNNE</sequence>
<evidence type="ECO:0008006" key="4">
    <source>
        <dbReference type="Google" id="ProtNLM"/>
    </source>
</evidence>
<dbReference type="AlphaFoldDB" id="A0AAQ3L9E9"/>
<proteinExistence type="predicted"/>
<gene>
    <name evidence="2" type="ORF">RZN69_11650</name>
</gene>
<name>A0AAQ3L9E9_9BACT</name>